<name>A0A955I1N8_9BACT</name>
<dbReference type="PANTHER" id="PTHR35561">
    <property type="entry name" value="RNA 2',3'-CYCLIC PHOSPHODIESTERASE"/>
    <property type="match status" value="1"/>
</dbReference>
<evidence type="ECO:0000256" key="1">
    <source>
        <dbReference type="ARBA" id="ARBA00022801"/>
    </source>
</evidence>
<comment type="caution">
    <text evidence="2">The sequence shown here is derived from an EMBL/GenBank/DDBJ whole genome shotgun (WGS) entry which is preliminary data.</text>
</comment>
<keyword evidence="1" id="KW-0378">Hydrolase</keyword>
<organism evidence="2 3">
    <name type="scientific">Candidatus Dojkabacteria bacterium</name>
    <dbReference type="NCBI Taxonomy" id="2099670"/>
    <lineage>
        <taxon>Bacteria</taxon>
        <taxon>Candidatus Dojkabacteria</taxon>
    </lineage>
</organism>
<dbReference type="GO" id="GO:0004113">
    <property type="term" value="F:2',3'-cyclic-nucleotide 3'-phosphodiesterase activity"/>
    <property type="evidence" value="ECO:0007669"/>
    <property type="project" value="InterPro"/>
</dbReference>
<evidence type="ECO:0000313" key="3">
    <source>
        <dbReference type="Proteomes" id="UP000741282"/>
    </source>
</evidence>
<dbReference type="InterPro" id="IPR004175">
    <property type="entry name" value="RNA_CPDase"/>
</dbReference>
<proteinExistence type="predicted"/>
<dbReference type="SUPFAM" id="SSF55144">
    <property type="entry name" value="LigT-like"/>
    <property type="match status" value="1"/>
</dbReference>
<keyword evidence="2" id="KW-0436">Ligase</keyword>
<dbReference type="GO" id="GO:0008664">
    <property type="term" value="F:RNA 2',3'-cyclic 3'-phosphodiesterase activity"/>
    <property type="evidence" value="ECO:0007669"/>
    <property type="project" value="InterPro"/>
</dbReference>
<dbReference type="Proteomes" id="UP000741282">
    <property type="component" value="Unassembled WGS sequence"/>
</dbReference>
<dbReference type="PANTHER" id="PTHR35561:SF1">
    <property type="entry name" value="RNA 2',3'-CYCLIC PHOSPHODIESTERASE"/>
    <property type="match status" value="1"/>
</dbReference>
<reference evidence="2" key="2">
    <citation type="journal article" date="2021" name="Microbiome">
        <title>Successional dynamics and alternative stable states in a saline activated sludge microbial community over 9 years.</title>
        <authorList>
            <person name="Wang Y."/>
            <person name="Ye J."/>
            <person name="Ju F."/>
            <person name="Liu L."/>
            <person name="Boyd J.A."/>
            <person name="Deng Y."/>
            <person name="Parks D.H."/>
            <person name="Jiang X."/>
            <person name="Yin X."/>
            <person name="Woodcroft B.J."/>
            <person name="Tyson G.W."/>
            <person name="Hugenholtz P."/>
            <person name="Polz M.F."/>
            <person name="Zhang T."/>
        </authorList>
    </citation>
    <scope>NUCLEOTIDE SEQUENCE</scope>
    <source>
        <strain evidence="2">HKST-UBA17</strain>
    </source>
</reference>
<evidence type="ECO:0000313" key="2">
    <source>
        <dbReference type="EMBL" id="MCA9376717.1"/>
    </source>
</evidence>
<dbReference type="AlphaFoldDB" id="A0A955I1N8"/>
<dbReference type="Pfam" id="PF13563">
    <property type="entry name" value="2_5_RNA_ligase2"/>
    <property type="match status" value="1"/>
</dbReference>
<dbReference type="InterPro" id="IPR009097">
    <property type="entry name" value="Cyclic_Pdiesterase"/>
</dbReference>
<reference evidence="2" key="1">
    <citation type="submission" date="2020-04" db="EMBL/GenBank/DDBJ databases">
        <authorList>
            <person name="Zhang T."/>
        </authorList>
    </citation>
    <scope>NUCLEOTIDE SEQUENCE</scope>
    <source>
        <strain evidence="2">HKST-UBA17</strain>
    </source>
</reference>
<dbReference type="EMBL" id="JAGQLN010000006">
    <property type="protein sequence ID" value="MCA9376717.1"/>
    <property type="molecule type" value="Genomic_DNA"/>
</dbReference>
<gene>
    <name evidence="2" type="ORF">KC685_02235</name>
</gene>
<sequence length="184" mass="21727">MNHFLGVFPDKETCLKISKTLAEAGKVFDNQAVPVNYVDRNSYHITLLFFGPKFNLIQRQLLNLKLRYFKRKSFKISVRQVRLGISRQNKELVFMPVFDGAEELRELVYDLSKKLGYRRDRKFIPHITLGRVRKDLSEEEYRNLSHSLDELNSSILKEIRFDVDAFHLVHSEKGSYRSLKKFSI</sequence>
<dbReference type="Gene3D" id="3.90.1140.10">
    <property type="entry name" value="Cyclic phosphodiesterase"/>
    <property type="match status" value="1"/>
</dbReference>
<dbReference type="GO" id="GO:0016874">
    <property type="term" value="F:ligase activity"/>
    <property type="evidence" value="ECO:0007669"/>
    <property type="project" value="UniProtKB-KW"/>
</dbReference>
<accession>A0A955I1N8</accession>
<protein>
    <submittedName>
        <fullName evidence="2">2'-5' RNA ligase family protein</fullName>
    </submittedName>
</protein>